<sequence length="92" mass="10137">MDLRLGSHQVFFSVVRSGDVAVVRHIIENLAVGDGQRAIAAAAPLTTAQTEAGESTLYIAAKNNFEQLLHYLLPLYDFETATIWSRVDLDSF</sequence>
<accession>A0AAQ3KMJ9</accession>
<protein>
    <submittedName>
        <fullName evidence="1">Ankyrin repeat-containing protein</fullName>
    </submittedName>
</protein>
<dbReference type="AlphaFoldDB" id="A0AAQ3KMJ9"/>
<gene>
    <name evidence="1" type="ORF">Cni_G19684</name>
</gene>
<organism evidence="1 2">
    <name type="scientific">Canna indica</name>
    <name type="common">Indian-shot</name>
    <dbReference type="NCBI Taxonomy" id="4628"/>
    <lineage>
        <taxon>Eukaryota</taxon>
        <taxon>Viridiplantae</taxon>
        <taxon>Streptophyta</taxon>
        <taxon>Embryophyta</taxon>
        <taxon>Tracheophyta</taxon>
        <taxon>Spermatophyta</taxon>
        <taxon>Magnoliopsida</taxon>
        <taxon>Liliopsida</taxon>
        <taxon>Zingiberales</taxon>
        <taxon>Cannaceae</taxon>
        <taxon>Canna</taxon>
    </lineage>
</organism>
<dbReference type="Proteomes" id="UP001327560">
    <property type="component" value="Chromosome 6"/>
</dbReference>
<evidence type="ECO:0000313" key="1">
    <source>
        <dbReference type="EMBL" id="WOL10924.1"/>
    </source>
</evidence>
<dbReference type="EMBL" id="CP136895">
    <property type="protein sequence ID" value="WOL10924.1"/>
    <property type="molecule type" value="Genomic_DNA"/>
</dbReference>
<name>A0AAQ3KMJ9_9LILI</name>
<reference evidence="1 2" key="1">
    <citation type="submission" date="2023-10" db="EMBL/GenBank/DDBJ databases">
        <title>Chromosome-scale genome assembly provides insights into flower coloration mechanisms of Canna indica.</title>
        <authorList>
            <person name="Li C."/>
        </authorList>
    </citation>
    <scope>NUCLEOTIDE SEQUENCE [LARGE SCALE GENOMIC DNA]</scope>
    <source>
        <tissue evidence="1">Flower</tissue>
    </source>
</reference>
<evidence type="ECO:0000313" key="2">
    <source>
        <dbReference type="Proteomes" id="UP001327560"/>
    </source>
</evidence>
<proteinExistence type="predicted"/>
<keyword evidence="2" id="KW-1185">Reference proteome</keyword>